<gene>
    <name evidence="2" type="ORF">FHR96_002957</name>
</gene>
<dbReference type="AlphaFoldDB" id="A0A7W5BZX0"/>
<evidence type="ECO:0000313" key="3">
    <source>
        <dbReference type="Proteomes" id="UP000525987"/>
    </source>
</evidence>
<organism evidence="2 3">
    <name type="scientific">Halomonas organivorans</name>
    <dbReference type="NCBI Taxonomy" id="257772"/>
    <lineage>
        <taxon>Bacteria</taxon>
        <taxon>Pseudomonadati</taxon>
        <taxon>Pseudomonadota</taxon>
        <taxon>Gammaproteobacteria</taxon>
        <taxon>Oceanospirillales</taxon>
        <taxon>Halomonadaceae</taxon>
        <taxon>Halomonas</taxon>
    </lineage>
</organism>
<keyword evidence="3" id="KW-1185">Reference proteome</keyword>
<dbReference type="Gene3D" id="2.60.120.10">
    <property type="entry name" value="Jelly Rolls"/>
    <property type="match status" value="1"/>
</dbReference>
<dbReference type="SUPFAM" id="SSF51182">
    <property type="entry name" value="RmlC-like cupins"/>
    <property type="match status" value="1"/>
</dbReference>
<protein>
    <submittedName>
        <fullName evidence="2">Cupin 2 domain-containing protein</fullName>
    </submittedName>
</protein>
<proteinExistence type="predicted"/>
<feature type="domain" description="Cupin type-2" evidence="1">
    <location>
        <begin position="48"/>
        <end position="102"/>
    </location>
</feature>
<sequence length="114" mass="12987">MINLLRFLPVDMDREHFETLLEADRLRVELIVSRGQASPEQGWYDQALDEWVVVLTGQARLAFEDEAREVSLGPGDHLTIAAHRRHRVTWTAPDIETRWLAIHFAASGDASPLD</sequence>
<comment type="caution">
    <text evidence="2">The sequence shown here is derived from an EMBL/GenBank/DDBJ whole genome shotgun (WGS) entry which is preliminary data.</text>
</comment>
<accession>A0A7W5BZX0</accession>
<evidence type="ECO:0000259" key="1">
    <source>
        <dbReference type="Pfam" id="PF07883"/>
    </source>
</evidence>
<dbReference type="RefSeq" id="WP_183388421.1">
    <property type="nucleotide sequence ID" value="NZ_JACHXM010000016.1"/>
</dbReference>
<dbReference type="Pfam" id="PF07883">
    <property type="entry name" value="Cupin_2"/>
    <property type="match status" value="1"/>
</dbReference>
<dbReference type="InterPro" id="IPR011051">
    <property type="entry name" value="RmlC_Cupin_sf"/>
</dbReference>
<dbReference type="Proteomes" id="UP000525987">
    <property type="component" value="Unassembled WGS sequence"/>
</dbReference>
<dbReference type="CDD" id="cd06981">
    <property type="entry name" value="cupin_reut_a1446"/>
    <property type="match status" value="1"/>
</dbReference>
<dbReference type="EMBL" id="JACHXM010000016">
    <property type="protein sequence ID" value="MBB3142072.1"/>
    <property type="molecule type" value="Genomic_DNA"/>
</dbReference>
<dbReference type="InterPro" id="IPR013096">
    <property type="entry name" value="Cupin_2"/>
</dbReference>
<dbReference type="InterPro" id="IPR014710">
    <property type="entry name" value="RmlC-like_jellyroll"/>
</dbReference>
<evidence type="ECO:0000313" key="2">
    <source>
        <dbReference type="EMBL" id="MBB3142072.1"/>
    </source>
</evidence>
<reference evidence="2 3" key="1">
    <citation type="submission" date="2020-08" db="EMBL/GenBank/DDBJ databases">
        <title>Genomic Encyclopedia of Type Strains, Phase III (KMG-III): the genomes of soil and plant-associated and newly described type strains.</title>
        <authorList>
            <person name="Whitman W."/>
        </authorList>
    </citation>
    <scope>NUCLEOTIDE SEQUENCE [LARGE SCALE GENOMIC DNA]</scope>
    <source>
        <strain evidence="2 3">CECT 5995</strain>
    </source>
</reference>
<name>A0A7W5BZX0_9GAMM</name>